<accession>A0AAJ0AA27</accession>
<evidence type="ECO:0000313" key="2">
    <source>
        <dbReference type="EMBL" id="KAK1659319.1"/>
    </source>
</evidence>
<feature type="chain" id="PRO_5042470002" description="Secreted protein" evidence="1">
    <location>
        <begin position="23"/>
        <end position="74"/>
    </location>
</feature>
<dbReference type="GeneID" id="85451576"/>
<dbReference type="RefSeq" id="XP_060424083.1">
    <property type="nucleotide sequence ID" value="XM_060567050.1"/>
</dbReference>
<keyword evidence="1" id="KW-0732">Signal</keyword>
<evidence type="ECO:0008006" key="4">
    <source>
        <dbReference type="Google" id="ProtNLM"/>
    </source>
</evidence>
<feature type="signal peptide" evidence="1">
    <location>
        <begin position="1"/>
        <end position="22"/>
    </location>
</feature>
<proteinExistence type="predicted"/>
<dbReference type="Proteomes" id="UP001224890">
    <property type="component" value="Unassembled WGS sequence"/>
</dbReference>
<reference evidence="2" key="1">
    <citation type="submission" date="2021-06" db="EMBL/GenBank/DDBJ databases">
        <title>Comparative genomics, transcriptomics and evolutionary studies reveal genomic signatures of adaptation to plant cell wall in hemibiotrophic fungi.</title>
        <authorList>
            <consortium name="DOE Joint Genome Institute"/>
            <person name="Baroncelli R."/>
            <person name="Diaz J.F."/>
            <person name="Benocci T."/>
            <person name="Peng M."/>
            <person name="Battaglia E."/>
            <person name="Haridas S."/>
            <person name="Andreopoulos W."/>
            <person name="Labutti K."/>
            <person name="Pangilinan J."/>
            <person name="Floch G.L."/>
            <person name="Makela M.R."/>
            <person name="Henrissat B."/>
            <person name="Grigoriev I.V."/>
            <person name="Crouch J.A."/>
            <person name="De Vries R.P."/>
            <person name="Sukno S.A."/>
            <person name="Thon M.R."/>
        </authorList>
    </citation>
    <scope>NUCLEOTIDE SEQUENCE</scope>
    <source>
        <strain evidence="2">CBS 193.32</strain>
    </source>
</reference>
<comment type="caution">
    <text evidence="2">The sequence shown here is derived from an EMBL/GenBank/DDBJ whole genome shotgun (WGS) entry which is preliminary data.</text>
</comment>
<dbReference type="EMBL" id="JAHMHR010000062">
    <property type="protein sequence ID" value="KAK1659319.1"/>
    <property type="molecule type" value="Genomic_DNA"/>
</dbReference>
<organism evidence="2 3">
    <name type="scientific">Colletotrichum godetiae</name>
    <dbReference type="NCBI Taxonomy" id="1209918"/>
    <lineage>
        <taxon>Eukaryota</taxon>
        <taxon>Fungi</taxon>
        <taxon>Dikarya</taxon>
        <taxon>Ascomycota</taxon>
        <taxon>Pezizomycotina</taxon>
        <taxon>Sordariomycetes</taxon>
        <taxon>Hypocreomycetidae</taxon>
        <taxon>Glomerellales</taxon>
        <taxon>Glomerellaceae</taxon>
        <taxon>Colletotrichum</taxon>
        <taxon>Colletotrichum acutatum species complex</taxon>
    </lineage>
</organism>
<protein>
    <recommendedName>
        <fullName evidence="4">Secreted protein</fullName>
    </recommendedName>
</protein>
<gene>
    <name evidence="2" type="ORF">BDP55DRAFT_362566</name>
</gene>
<keyword evidence="3" id="KW-1185">Reference proteome</keyword>
<evidence type="ECO:0000313" key="3">
    <source>
        <dbReference type="Proteomes" id="UP001224890"/>
    </source>
</evidence>
<evidence type="ECO:0000256" key="1">
    <source>
        <dbReference type="SAM" id="SignalP"/>
    </source>
</evidence>
<name>A0AAJ0AA27_9PEZI</name>
<dbReference type="AlphaFoldDB" id="A0AAJ0AA27"/>
<sequence>MPCSLFPSLVIRTFLLLSHLESGPRICTFTTSLHVHTGTHILPSNPSKSLSFLHLAFVHHPKTPPPIDSSWSPT</sequence>